<evidence type="ECO:0000256" key="1">
    <source>
        <dbReference type="ARBA" id="ARBA00004613"/>
    </source>
</evidence>
<dbReference type="GO" id="GO:0005576">
    <property type="term" value="C:extracellular region"/>
    <property type="evidence" value="ECO:0007669"/>
    <property type="project" value="UniProtKB-SubCell"/>
</dbReference>
<comment type="subcellular location">
    <subcellularLocation>
        <location evidence="1">Secreted</location>
    </subcellularLocation>
</comment>
<reference evidence="7" key="2">
    <citation type="submission" date="2020-01" db="EMBL/GenBank/DDBJ databases">
        <authorList>
            <person name="Korhonen P.K.K."/>
            <person name="Guangxu M.G."/>
            <person name="Wang T.W."/>
            <person name="Stroehlein A.J.S."/>
            <person name="Young N.D."/>
            <person name="Ang C.-S.A."/>
            <person name="Fernando D.W.F."/>
            <person name="Lu H.L."/>
            <person name="Taylor S.T."/>
            <person name="Ehtesham M.E.M."/>
            <person name="Najaraj S.H.N."/>
            <person name="Harsha G.H.G."/>
            <person name="Madugundu A.M."/>
            <person name="Renuse S.R."/>
            <person name="Holt D.H."/>
            <person name="Pandey A.P."/>
            <person name="Papenfuss A.P."/>
            <person name="Gasser R.B.G."/>
            <person name="Fischer K.F."/>
        </authorList>
    </citation>
    <scope>NUCLEOTIDE SEQUENCE</scope>
    <source>
        <strain evidence="7">SSS_KF_BRIS2020</strain>
    </source>
</reference>
<dbReference type="Proteomes" id="UP000070412">
    <property type="component" value="Unassembled WGS sequence"/>
</dbReference>
<evidence type="ECO:0000256" key="6">
    <source>
        <dbReference type="SAM" id="SignalP"/>
    </source>
</evidence>
<feature type="chain" id="PRO_5038259545" evidence="6">
    <location>
        <begin position="26"/>
        <end position="175"/>
    </location>
</feature>
<feature type="signal peptide" evidence="6">
    <location>
        <begin position="1"/>
        <end position="25"/>
    </location>
</feature>
<sequence length="175" mass="20213">MFACKNFGIILILIIACMDVRECSQSTLNYLKSFDNFLAAHSNHPHSESSISEGLEMVDAEKPSNKSGEMINRSSIESKRSMHTSPSSKSILADYLIRYFRAESPQSIREFLFPSSLQFTNLRDRRYDIRSNQRNQASFIRFGRPFPALERYPLDSSPKDTAFLRFGRRELLDEK</sequence>
<organism evidence="7">
    <name type="scientific">Sarcoptes scabiei</name>
    <name type="common">Itch mite</name>
    <name type="synonym">Acarus scabiei</name>
    <dbReference type="NCBI Taxonomy" id="52283"/>
    <lineage>
        <taxon>Eukaryota</taxon>
        <taxon>Metazoa</taxon>
        <taxon>Ecdysozoa</taxon>
        <taxon>Arthropoda</taxon>
        <taxon>Chelicerata</taxon>
        <taxon>Arachnida</taxon>
        <taxon>Acari</taxon>
        <taxon>Acariformes</taxon>
        <taxon>Sarcoptiformes</taxon>
        <taxon>Astigmata</taxon>
        <taxon>Psoroptidia</taxon>
        <taxon>Sarcoptoidea</taxon>
        <taxon>Sarcoptidae</taxon>
        <taxon>Sarcoptinae</taxon>
        <taxon>Sarcoptes</taxon>
    </lineage>
</organism>
<dbReference type="Pfam" id="PF01581">
    <property type="entry name" value="FARP"/>
    <property type="match status" value="2"/>
</dbReference>
<keyword evidence="9" id="KW-1185">Reference proteome</keyword>
<evidence type="ECO:0000256" key="5">
    <source>
        <dbReference type="ARBA" id="ARBA00023320"/>
    </source>
</evidence>
<name>A0A834VEC0_SARSC</name>
<dbReference type="GO" id="GO:0007218">
    <property type="term" value="P:neuropeptide signaling pathway"/>
    <property type="evidence" value="ECO:0007669"/>
    <property type="project" value="UniProtKB-KW"/>
</dbReference>
<comment type="similarity">
    <text evidence="2">Belongs to the FARP (FMRFamide related peptide) family.</text>
</comment>
<keyword evidence="6" id="KW-0732">Signal</keyword>
<keyword evidence="5" id="KW-0527">Neuropeptide</keyword>
<evidence type="ECO:0000313" key="8">
    <source>
        <dbReference type="EnsemblMetazoa" id="KAF7492465.1"/>
    </source>
</evidence>
<keyword evidence="3" id="KW-0964">Secreted</keyword>
<keyword evidence="4" id="KW-0027">Amidation</keyword>
<dbReference type="EMBL" id="WVUK01000056">
    <property type="protein sequence ID" value="KAF7492465.1"/>
    <property type="molecule type" value="Genomic_DNA"/>
</dbReference>
<evidence type="ECO:0000256" key="4">
    <source>
        <dbReference type="ARBA" id="ARBA00022815"/>
    </source>
</evidence>
<reference evidence="8" key="3">
    <citation type="submission" date="2022-06" db="UniProtKB">
        <authorList>
            <consortium name="EnsemblMetazoa"/>
        </authorList>
    </citation>
    <scope>IDENTIFICATION</scope>
</reference>
<dbReference type="EnsemblMetazoa" id="SSS_4917s_mrna">
    <property type="protein sequence ID" value="KAF7492465.1"/>
    <property type="gene ID" value="SSS_4917"/>
</dbReference>
<proteinExistence type="inferred from homology"/>
<dbReference type="PROSITE" id="PS51257">
    <property type="entry name" value="PROKAR_LIPOPROTEIN"/>
    <property type="match status" value="1"/>
</dbReference>
<evidence type="ECO:0000313" key="7">
    <source>
        <dbReference type="EMBL" id="KAF7492465.1"/>
    </source>
</evidence>
<accession>A0A834VEC0</accession>
<evidence type="ECO:0000313" key="9">
    <source>
        <dbReference type="Proteomes" id="UP000070412"/>
    </source>
</evidence>
<dbReference type="InterPro" id="IPR002544">
    <property type="entry name" value="FMRFamid-related_peptide-like"/>
</dbReference>
<evidence type="ECO:0000256" key="2">
    <source>
        <dbReference type="ARBA" id="ARBA00006356"/>
    </source>
</evidence>
<dbReference type="AlphaFoldDB" id="A0A834VEC0"/>
<reference evidence="9" key="1">
    <citation type="journal article" date="2020" name="PLoS Negl. Trop. Dis.">
        <title>High-quality nuclear genome for Sarcoptes scabiei-A critical resource for a neglected parasite.</title>
        <authorList>
            <person name="Korhonen P.K."/>
            <person name="Gasser R.B."/>
            <person name="Ma G."/>
            <person name="Wang T."/>
            <person name="Stroehlein A.J."/>
            <person name="Young N.D."/>
            <person name="Ang C.S."/>
            <person name="Fernando D.D."/>
            <person name="Lu H.C."/>
            <person name="Taylor S."/>
            <person name="Reynolds S.L."/>
            <person name="Mofiz E."/>
            <person name="Najaraj S.H."/>
            <person name="Gowda H."/>
            <person name="Madugundu A."/>
            <person name="Renuse S."/>
            <person name="Holt D."/>
            <person name="Pandey A."/>
            <person name="Papenfuss A.T."/>
            <person name="Fischer K."/>
        </authorList>
    </citation>
    <scope>NUCLEOTIDE SEQUENCE [LARGE SCALE GENOMIC DNA]</scope>
</reference>
<gene>
    <name evidence="7" type="ORF">SSS_4917</name>
</gene>
<protein>
    <submittedName>
        <fullName evidence="7 8">Uncharacterized protein</fullName>
    </submittedName>
</protein>
<evidence type="ECO:0000256" key="3">
    <source>
        <dbReference type="ARBA" id="ARBA00022525"/>
    </source>
</evidence>